<dbReference type="GO" id="GO:0005524">
    <property type="term" value="F:ATP binding"/>
    <property type="evidence" value="ECO:0007669"/>
    <property type="project" value="UniProtKB-KW"/>
</dbReference>
<accession>A0A7L5DIM0</accession>
<keyword evidence="2" id="KW-0547">Nucleotide-binding</keyword>
<dbReference type="Pfam" id="PF13635">
    <property type="entry name" value="DUF4143"/>
    <property type="match status" value="1"/>
</dbReference>
<feature type="domain" description="AAA+ ATPase" evidence="1">
    <location>
        <begin position="16"/>
        <end position="138"/>
    </location>
</feature>
<dbReference type="InterPro" id="IPR041682">
    <property type="entry name" value="AAA_14"/>
</dbReference>
<dbReference type="AlphaFoldDB" id="A0A7L5DIM0"/>
<keyword evidence="2" id="KW-0067">ATP-binding</keyword>
<keyword evidence="3" id="KW-1185">Reference proteome</keyword>
<dbReference type="PANTHER" id="PTHR43566:SF1">
    <property type="entry name" value="AAA+ ATPASE DOMAIN-CONTAINING PROTEIN"/>
    <property type="match status" value="1"/>
</dbReference>
<dbReference type="InterPro" id="IPR003593">
    <property type="entry name" value="AAA+_ATPase"/>
</dbReference>
<dbReference type="InterPro" id="IPR025420">
    <property type="entry name" value="DUF4143"/>
</dbReference>
<dbReference type="Pfam" id="PF13173">
    <property type="entry name" value="AAA_14"/>
    <property type="match status" value="1"/>
</dbReference>
<dbReference type="EMBL" id="CP051677">
    <property type="protein sequence ID" value="QJD77252.1"/>
    <property type="molecule type" value="Genomic_DNA"/>
</dbReference>
<protein>
    <submittedName>
        <fullName evidence="2">ATP-binding protein</fullName>
    </submittedName>
</protein>
<evidence type="ECO:0000313" key="3">
    <source>
        <dbReference type="Proteomes" id="UP000501128"/>
    </source>
</evidence>
<dbReference type="SMART" id="SM00382">
    <property type="entry name" value="AAA"/>
    <property type="match status" value="1"/>
</dbReference>
<dbReference type="RefSeq" id="WP_169549195.1">
    <property type="nucleotide sequence ID" value="NZ_CP051677.1"/>
</dbReference>
<proteinExistence type="predicted"/>
<dbReference type="Proteomes" id="UP000501128">
    <property type="component" value="Chromosome"/>
</dbReference>
<dbReference type="Gene3D" id="3.40.50.300">
    <property type="entry name" value="P-loop containing nucleotide triphosphate hydrolases"/>
    <property type="match status" value="1"/>
</dbReference>
<name>A0A7L5DIM0_9BACT</name>
<gene>
    <name evidence="2" type="ORF">HH216_01560</name>
</gene>
<dbReference type="InterPro" id="IPR027417">
    <property type="entry name" value="P-loop_NTPase"/>
</dbReference>
<dbReference type="SUPFAM" id="SSF52540">
    <property type="entry name" value="P-loop containing nucleoside triphosphate hydrolases"/>
    <property type="match status" value="1"/>
</dbReference>
<dbReference type="KEGG" id="srho:HH216_01560"/>
<dbReference type="PANTHER" id="PTHR43566">
    <property type="entry name" value="CONSERVED PROTEIN"/>
    <property type="match status" value="1"/>
</dbReference>
<organism evidence="2 3">
    <name type="scientific">Spirosoma rhododendri</name>
    <dbReference type="NCBI Taxonomy" id="2728024"/>
    <lineage>
        <taxon>Bacteria</taxon>
        <taxon>Pseudomonadati</taxon>
        <taxon>Bacteroidota</taxon>
        <taxon>Cytophagia</taxon>
        <taxon>Cytophagales</taxon>
        <taxon>Cytophagaceae</taxon>
        <taxon>Spirosoma</taxon>
    </lineage>
</organism>
<evidence type="ECO:0000259" key="1">
    <source>
        <dbReference type="SMART" id="SM00382"/>
    </source>
</evidence>
<reference evidence="2 3" key="1">
    <citation type="submission" date="2020-04" db="EMBL/GenBank/DDBJ databases">
        <title>Genome sequencing of novel species.</title>
        <authorList>
            <person name="Heo J."/>
            <person name="Kim S.-J."/>
            <person name="Kim J.-S."/>
            <person name="Hong S.-B."/>
            <person name="Kwon S.-W."/>
        </authorList>
    </citation>
    <scope>NUCLEOTIDE SEQUENCE [LARGE SCALE GENOMIC DNA]</scope>
    <source>
        <strain evidence="2 3">CJU-R4</strain>
    </source>
</reference>
<evidence type="ECO:0000313" key="2">
    <source>
        <dbReference type="EMBL" id="QJD77252.1"/>
    </source>
</evidence>
<sequence length="376" mass="42677">MIRRLMMNAIELALYKGKAIIVTGPRQVGKTTLLREIARQAQQAVLWLNCDEPDDRADLDNVSSTQLRALVGASKLVVIDEAQRVPSIGLTLKLLVDQLPDVQVIATGSSALELSGGIKESLTGRKFDYRLLPFSTAELAAETSVREEGRLLERRLIYGFYPDVVLNPADSDRRLAELADSYLYKDILKLQDIRKPMVLQKLLLALALRVGSEVSNYELGQTVGTDPATVDRYIGLLEQVFVVFQVHALSRNLRNELKKSRKVFFYDNGIRNAIIKNFNPLDLRADTGALWENFMISERIKANLNAGRKPNYYFWRTTQQQEIDWLEEEQGKLTAFEFKWNVRAKARFPATFQQAYPGTDMNVVSPDNYMAFLLPN</sequence>